<keyword evidence="1" id="KW-0812">Transmembrane</keyword>
<dbReference type="OrthoDB" id="9843902at2"/>
<feature type="transmembrane region" description="Helical" evidence="1">
    <location>
        <begin position="7"/>
        <end position="30"/>
    </location>
</feature>
<dbReference type="RefSeq" id="WP_079568681.1">
    <property type="nucleotide sequence ID" value="NZ_LT670818.1"/>
</dbReference>
<dbReference type="EMBL" id="LT670818">
    <property type="protein sequence ID" value="SHH06681.1"/>
    <property type="molecule type" value="Genomic_DNA"/>
</dbReference>
<reference evidence="2 3" key="1">
    <citation type="submission" date="2016-11" db="EMBL/GenBank/DDBJ databases">
        <authorList>
            <person name="Jaros S."/>
            <person name="Januszkiewicz K."/>
            <person name="Wedrychowicz H."/>
        </authorList>
    </citation>
    <scope>NUCLEOTIDE SEQUENCE [LARGE SCALE GENOMIC DNA]</scope>
    <source>
        <strain evidence="2 3">GAS242</strain>
    </source>
</reference>
<gene>
    <name evidence="2" type="ORF">SAMN05444169_5554</name>
</gene>
<evidence type="ECO:0000313" key="3">
    <source>
        <dbReference type="Proteomes" id="UP000190675"/>
    </source>
</evidence>
<evidence type="ECO:0000313" key="2">
    <source>
        <dbReference type="EMBL" id="SHH06681.1"/>
    </source>
</evidence>
<organism evidence="2 3">
    <name type="scientific">Bradyrhizobium erythrophlei</name>
    <dbReference type="NCBI Taxonomy" id="1437360"/>
    <lineage>
        <taxon>Bacteria</taxon>
        <taxon>Pseudomonadati</taxon>
        <taxon>Pseudomonadota</taxon>
        <taxon>Alphaproteobacteria</taxon>
        <taxon>Hyphomicrobiales</taxon>
        <taxon>Nitrobacteraceae</taxon>
        <taxon>Bradyrhizobium</taxon>
    </lineage>
</organism>
<evidence type="ECO:0000256" key="1">
    <source>
        <dbReference type="SAM" id="Phobius"/>
    </source>
</evidence>
<accession>A0A1M5PYR2</accession>
<dbReference type="AlphaFoldDB" id="A0A1M5PYR2"/>
<feature type="transmembrane region" description="Helical" evidence="1">
    <location>
        <begin position="36"/>
        <end position="55"/>
    </location>
</feature>
<name>A0A1M5PYR2_9BRAD</name>
<sequence length="260" mass="28679">MNKSIEFAIYWLPLIASVVLGTIATGAWYGGDKLPAIWLGFVGNVFLLLTFTLQLQQYVSANILQPQLEMQNPVQRSVIEFKADGFTLMTFRGENEALPPGNWKLPVFPIVNRSSINAQDVNVKWSARPHDEAAVLAASDRLKPLKPQFASRRLNLGNTIYNLQPSTTVPMPFITRTSETFPPLDVWNEAAMFFVATLPDTPGSKSDPFSFDVSITWNIPDGAKPAKFRVKAVATNAKLPSTPADTLVATVDFSVEPEQP</sequence>
<keyword evidence="1" id="KW-0472">Membrane</keyword>
<dbReference type="Proteomes" id="UP000190675">
    <property type="component" value="Chromosome I"/>
</dbReference>
<keyword evidence="1" id="KW-1133">Transmembrane helix</keyword>
<protein>
    <submittedName>
        <fullName evidence="2">Uncharacterized protein</fullName>
    </submittedName>
</protein>
<proteinExistence type="predicted"/>